<name>A0ABU4BNZ0_RHOGO</name>
<comment type="caution">
    <text evidence="3">The sequence shown here is derived from an EMBL/GenBank/DDBJ whole genome shotgun (WGS) entry which is preliminary data.</text>
</comment>
<keyword evidence="4" id="KW-1185">Reference proteome</keyword>
<keyword evidence="2" id="KW-0472">Membrane</keyword>
<evidence type="ECO:0000313" key="3">
    <source>
        <dbReference type="EMBL" id="MDV6265956.1"/>
    </source>
</evidence>
<accession>A0ABU4BNZ0</accession>
<keyword evidence="2" id="KW-0812">Transmembrane</keyword>
<feature type="region of interest" description="Disordered" evidence="1">
    <location>
        <begin position="1"/>
        <end position="29"/>
    </location>
</feature>
<evidence type="ECO:0000256" key="1">
    <source>
        <dbReference type="SAM" id="MobiDB-lite"/>
    </source>
</evidence>
<organism evidence="3 4">
    <name type="scientific">Rhodococcus globerulus</name>
    <dbReference type="NCBI Taxonomy" id="33008"/>
    <lineage>
        <taxon>Bacteria</taxon>
        <taxon>Bacillati</taxon>
        <taxon>Actinomycetota</taxon>
        <taxon>Actinomycetes</taxon>
        <taxon>Mycobacteriales</taxon>
        <taxon>Nocardiaceae</taxon>
        <taxon>Rhodococcus</taxon>
    </lineage>
</organism>
<proteinExistence type="predicted"/>
<evidence type="ECO:0000313" key="4">
    <source>
        <dbReference type="Proteomes" id="UP001185927"/>
    </source>
</evidence>
<sequence length="206" mass="21756">MQDTAVTETAAEVDTDTRTSESPTDSGRAVPRTVALKPLVLGLVVAFLVIGLAAVTWQLRSKSDELSAIHSAEAGRAQAEQIALDYATGAAEMDFRDLPAWRARLTQGTSSELSNRLTQASSSMEQIISPLQWTSTAQPISAKAVAGDGGIYSVDCFVSVMTTNSQAPEGIMSTATYKLTIDSGDDWKITEISGIDSALSGDKAPR</sequence>
<feature type="transmembrane region" description="Helical" evidence="2">
    <location>
        <begin position="39"/>
        <end position="57"/>
    </location>
</feature>
<feature type="compositionally biased region" description="Low complexity" evidence="1">
    <location>
        <begin position="1"/>
        <end position="12"/>
    </location>
</feature>
<evidence type="ECO:0008006" key="5">
    <source>
        <dbReference type="Google" id="ProtNLM"/>
    </source>
</evidence>
<evidence type="ECO:0000256" key="2">
    <source>
        <dbReference type="SAM" id="Phobius"/>
    </source>
</evidence>
<dbReference type="Proteomes" id="UP001185927">
    <property type="component" value="Unassembled WGS sequence"/>
</dbReference>
<gene>
    <name evidence="3" type="ORF">R3Q16_05030</name>
</gene>
<dbReference type="EMBL" id="JAWLKB010000002">
    <property type="protein sequence ID" value="MDV6265956.1"/>
    <property type="molecule type" value="Genomic_DNA"/>
</dbReference>
<keyword evidence="2" id="KW-1133">Transmembrane helix</keyword>
<reference evidence="3 4" key="1">
    <citation type="submission" date="2023-10" db="EMBL/GenBank/DDBJ databases">
        <title>Development of a sustainable strategy for remediation of hydrocarbon-contaminated territories based on the waste exchange concept.</title>
        <authorList>
            <person name="Krivoruchko A."/>
        </authorList>
    </citation>
    <scope>NUCLEOTIDE SEQUENCE [LARGE SCALE GENOMIC DNA]</scope>
    <source>
        <strain evidence="3 4">IEGM 1203</strain>
    </source>
</reference>
<dbReference type="RefSeq" id="WP_317540736.1">
    <property type="nucleotide sequence ID" value="NZ_JAWLKB010000002.1"/>
</dbReference>
<protein>
    <recommendedName>
        <fullName evidence="5">Mce-associated membrane protein</fullName>
    </recommendedName>
</protein>